<dbReference type="PANTHER" id="PTHR10333:SF103">
    <property type="entry name" value="INHIBITOR OF GROWTH PROTEIN 3"/>
    <property type="match status" value="1"/>
</dbReference>
<keyword evidence="5 11" id="KW-0863">Zinc-finger</keyword>
<dbReference type="InterPro" id="IPR028651">
    <property type="entry name" value="ING_fam"/>
</dbReference>
<proteinExistence type="inferred from homology"/>
<evidence type="ECO:0000259" key="13">
    <source>
        <dbReference type="PROSITE" id="PS50016"/>
    </source>
</evidence>
<dbReference type="InterPro" id="IPR011011">
    <property type="entry name" value="Znf_FYVE_PHD"/>
</dbReference>
<reference evidence="14" key="1">
    <citation type="submission" date="2020-09" db="EMBL/GenBank/DDBJ databases">
        <authorList>
            <person name="Kikuchi T."/>
        </authorList>
    </citation>
    <scope>NUCLEOTIDE SEQUENCE</scope>
    <source>
        <strain evidence="14">SH1</strain>
    </source>
</reference>
<feature type="binding site" evidence="10">
    <location>
        <position position="416"/>
    </location>
    <ligand>
        <name>Zn(2+)</name>
        <dbReference type="ChEBI" id="CHEBI:29105"/>
        <label>2</label>
    </ligand>
</feature>
<evidence type="ECO:0000256" key="10">
    <source>
        <dbReference type="PIRSR" id="PIRSR628651-51"/>
    </source>
</evidence>
<comment type="caution">
    <text evidence="14">The sequence shown here is derived from an EMBL/GenBank/DDBJ whole genome shotgun (WGS) entry which is preliminary data.</text>
</comment>
<evidence type="ECO:0000313" key="15">
    <source>
        <dbReference type="Proteomes" id="UP000614601"/>
    </source>
</evidence>
<protein>
    <recommendedName>
        <fullName evidence="13">PHD-type domain-containing protein</fullName>
    </recommendedName>
</protein>
<evidence type="ECO:0000313" key="14">
    <source>
        <dbReference type="EMBL" id="CAD5211412.1"/>
    </source>
</evidence>
<dbReference type="EMBL" id="CAJFDH010000002">
    <property type="protein sequence ID" value="CAD5211412.1"/>
    <property type="molecule type" value="Genomic_DNA"/>
</dbReference>
<feature type="binding site" evidence="10">
    <location>
        <position position="389"/>
    </location>
    <ligand>
        <name>Zn(2+)</name>
        <dbReference type="ChEBI" id="CHEBI:29105"/>
        <label>2</label>
    </ligand>
</feature>
<evidence type="ECO:0000256" key="3">
    <source>
        <dbReference type="ARBA" id="ARBA00022604"/>
    </source>
</evidence>
<dbReference type="CDD" id="cd15505">
    <property type="entry name" value="PHD_ING"/>
    <property type="match status" value="1"/>
</dbReference>
<gene>
    <name evidence="14" type="ORF">BOKJ2_LOCUS3681</name>
</gene>
<feature type="binding site" evidence="10">
    <location>
        <position position="376"/>
    </location>
    <ligand>
        <name>Zn(2+)</name>
        <dbReference type="ChEBI" id="CHEBI:29105"/>
        <label>1</label>
    </ligand>
</feature>
<dbReference type="Proteomes" id="UP000783686">
    <property type="component" value="Unassembled WGS sequence"/>
</dbReference>
<dbReference type="AlphaFoldDB" id="A0A811K7V4"/>
<keyword evidence="8" id="KW-0804">Transcription</keyword>
<feature type="compositionally biased region" description="Low complexity" evidence="12">
    <location>
        <begin position="204"/>
        <end position="218"/>
    </location>
</feature>
<dbReference type="InterPro" id="IPR001965">
    <property type="entry name" value="Znf_PHD"/>
</dbReference>
<sequence>MHYLEDNLELADGTSVVFKEKCSELLEIDREAEKLAKFVQSKKSRIYENFQKMSSQEKSTAKTEIKLGLLKVQELREKKYELSCELEAFMGRVNNKVKKDVHDFRYELELENPECTYEYEKRFTEEFGNKKNALISKKDPEIMARSRTNTKSNILSEIWSVGRGSSRSRSGSIAGGALHRRLTVNTQTQLLLGRKRDRASSRGSSVHSPTPSTSRSTPRPSPVPISPAIRKYPRQSFSCYDTPETSASPQAEFDPNSTSMPAFAGVHESRHGRPRKLTTRVKQMLEQRVRGAQQVSSPLISQGCTAATINSIPRPSSHNSRRDSVASSSYKFKTHMGHETDNSNDGMDDDYDTEEEEEVPPEDEDEADDADESIWCICKTKAYGNMVACDNPQCRLEWFHYECVGMVVPPTGKWYCAECTQLGFQPSPTKH</sequence>
<organism evidence="14 15">
    <name type="scientific">Bursaphelenchus okinawaensis</name>
    <dbReference type="NCBI Taxonomy" id="465554"/>
    <lineage>
        <taxon>Eukaryota</taxon>
        <taxon>Metazoa</taxon>
        <taxon>Ecdysozoa</taxon>
        <taxon>Nematoda</taxon>
        <taxon>Chromadorea</taxon>
        <taxon>Rhabditida</taxon>
        <taxon>Tylenchina</taxon>
        <taxon>Tylenchomorpha</taxon>
        <taxon>Aphelenchoidea</taxon>
        <taxon>Aphelenchoididae</taxon>
        <taxon>Bursaphelenchus</taxon>
    </lineage>
</organism>
<dbReference type="OrthoDB" id="5411773at2759"/>
<evidence type="ECO:0000256" key="5">
    <source>
        <dbReference type="ARBA" id="ARBA00022771"/>
    </source>
</evidence>
<keyword evidence="4 10" id="KW-0479">Metal-binding</keyword>
<dbReference type="PROSITE" id="PS01359">
    <property type="entry name" value="ZF_PHD_1"/>
    <property type="match status" value="1"/>
</dbReference>
<feature type="region of interest" description="Disordered" evidence="12">
    <location>
        <begin position="185"/>
        <end position="276"/>
    </location>
</feature>
<evidence type="ECO:0000256" key="6">
    <source>
        <dbReference type="ARBA" id="ARBA00022833"/>
    </source>
</evidence>
<dbReference type="Proteomes" id="UP000614601">
    <property type="component" value="Unassembled WGS sequence"/>
</dbReference>
<evidence type="ECO:0000256" key="2">
    <source>
        <dbReference type="ARBA" id="ARBA00010210"/>
    </source>
</evidence>
<name>A0A811K7V4_9BILA</name>
<dbReference type="SUPFAM" id="SSF57903">
    <property type="entry name" value="FYVE/PHD zinc finger"/>
    <property type="match status" value="1"/>
</dbReference>
<comment type="subcellular location">
    <subcellularLocation>
        <location evidence="1">Nucleus</location>
    </subcellularLocation>
</comment>
<evidence type="ECO:0000256" key="7">
    <source>
        <dbReference type="ARBA" id="ARBA00023015"/>
    </source>
</evidence>
<dbReference type="PANTHER" id="PTHR10333">
    <property type="entry name" value="INHIBITOR OF GROWTH PROTEIN"/>
    <property type="match status" value="1"/>
</dbReference>
<accession>A0A811K7V4</accession>
<dbReference type="InterPro" id="IPR019786">
    <property type="entry name" value="Zinc_finger_PHD-type_CS"/>
</dbReference>
<keyword evidence="15" id="KW-1185">Reference proteome</keyword>
<evidence type="ECO:0000256" key="4">
    <source>
        <dbReference type="ARBA" id="ARBA00022723"/>
    </source>
</evidence>
<feature type="region of interest" description="Disordered" evidence="12">
    <location>
        <begin position="308"/>
        <end position="369"/>
    </location>
</feature>
<dbReference type="GO" id="GO:0035267">
    <property type="term" value="C:NuA4 histone acetyltransferase complex"/>
    <property type="evidence" value="ECO:0007669"/>
    <property type="project" value="TreeGrafter"/>
</dbReference>
<dbReference type="PROSITE" id="PS50016">
    <property type="entry name" value="ZF_PHD_2"/>
    <property type="match status" value="1"/>
</dbReference>
<feature type="binding site" evidence="10">
    <location>
        <position position="378"/>
    </location>
    <ligand>
        <name>Zn(2+)</name>
        <dbReference type="ChEBI" id="CHEBI:29105"/>
        <label>1</label>
    </ligand>
</feature>
<evidence type="ECO:0000256" key="1">
    <source>
        <dbReference type="ARBA" id="ARBA00004123"/>
    </source>
</evidence>
<dbReference type="GO" id="GO:0008270">
    <property type="term" value="F:zinc ion binding"/>
    <property type="evidence" value="ECO:0007669"/>
    <property type="project" value="UniProtKB-KW"/>
</dbReference>
<feature type="compositionally biased region" description="Acidic residues" evidence="12">
    <location>
        <begin position="346"/>
        <end position="369"/>
    </location>
</feature>
<dbReference type="InterPro" id="IPR013083">
    <property type="entry name" value="Znf_RING/FYVE/PHD"/>
</dbReference>
<keyword evidence="3" id="KW-0341">Growth regulation</keyword>
<dbReference type="Gene3D" id="3.30.40.10">
    <property type="entry name" value="Zinc/RING finger domain, C3HC4 (zinc finger)"/>
    <property type="match status" value="1"/>
</dbReference>
<feature type="domain" description="PHD-type" evidence="13">
    <location>
        <begin position="373"/>
        <end position="422"/>
    </location>
</feature>
<keyword evidence="6 10" id="KW-0862">Zinc</keyword>
<evidence type="ECO:0000256" key="9">
    <source>
        <dbReference type="ARBA" id="ARBA00023242"/>
    </source>
</evidence>
<evidence type="ECO:0000256" key="11">
    <source>
        <dbReference type="PROSITE-ProRule" id="PRU00146"/>
    </source>
</evidence>
<evidence type="ECO:0000256" key="12">
    <source>
        <dbReference type="SAM" id="MobiDB-lite"/>
    </source>
</evidence>
<feature type="compositionally biased region" description="Polar residues" evidence="12">
    <location>
        <begin position="308"/>
        <end position="318"/>
    </location>
</feature>
<dbReference type="SMART" id="SM00249">
    <property type="entry name" value="PHD"/>
    <property type="match status" value="1"/>
</dbReference>
<dbReference type="GO" id="GO:0005634">
    <property type="term" value="C:nucleus"/>
    <property type="evidence" value="ECO:0007669"/>
    <property type="project" value="UniProtKB-SubCell"/>
</dbReference>
<dbReference type="EMBL" id="CAJFCW020000002">
    <property type="protein sequence ID" value="CAG9093410.1"/>
    <property type="molecule type" value="Genomic_DNA"/>
</dbReference>
<evidence type="ECO:0000256" key="8">
    <source>
        <dbReference type="ARBA" id="ARBA00023163"/>
    </source>
</evidence>
<feature type="binding site" evidence="10">
    <location>
        <position position="419"/>
    </location>
    <ligand>
        <name>Zn(2+)</name>
        <dbReference type="ChEBI" id="CHEBI:29105"/>
        <label>2</label>
    </ligand>
</feature>
<keyword evidence="7" id="KW-0805">Transcription regulation</keyword>
<feature type="compositionally biased region" description="Polar residues" evidence="12">
    <location>
        <begin position="235"/>
        <end position="260"/>
    </location>
</feature>
<feature type="binding site" evidence="10">
    <location>
        <position position="403"/>
    </location>
    <ligand>
        <name>Zn(2+)</name>
        <dbReference type="ChEBI" id="CHEBI:29105"/>
        <label>1</label>
    </ligand>
</feature>
<keyword evidence="9" id="KW-0539">Nucleus</keyword>
<comment type="similarity">
    <text evidence="2">Belongs to the ING family.</text>
</comment>
<dbReference type="InterPro" id="IPR019787">
    <property type="entry name" value="Znf_PHD-finger"/>
</dbReference>
<feature type="binding site" evidence="10">
    <location>
        <position position="400"/>
    </location>
    <ligand>
        <name>Zn(2+)</name>
        <dbReference type="ChEBI" id="CHEBI:29105"/>
        <label>1</label>
    </ligand>
</feature>
<feature type="binding site" evidence="10">
    <location>
        <position position="394"/>
    </location>
    <ligand>
        <name>Zn(2+)</name>
        <dbReference type="ChEBI" id="CHEBI:29105"/>
        <label>2</label>
    </ligand>
</feature>